<accession>A0ABW8XPE8</accession>
<evidence type="ECO:0000313" key="1">
    <source>
        <dbReference type="EMBL" id="MFL9829708.1"/>
    </source>
</evidence>
<gene>
    <name evidence="1" type="ORF">ABS764_02490</name>
</gene>
<proteinExistence type="predicted"/>
<keyword evidence="2" id="KW-1185">Reference proteome</keyword>
<evidence type="ECO:0000313" key="2">
    <source>
        <dbReference type="Proteomes" id="UP001629260"/>
    </source>
</evidence>
<dbReference type="EMBL" id="JBELQA010000001">
    <property type="protein sequence ID" value="MFL9829708.1"/>
    <property type="molecule type" value="Genomic_DNA"/>
</dbReference>
<organism evidence="1 2">
    <name type="scientific">Flavobacterium plantiphilum</name>
    <dbReference type="NCBI Taxonomy" id="3163297"/>
    <lineage>
        <taxon>Bacteria</taxon>
        <taxon>Pseudomonadati</taxon>
        <taxon>Bacteroidota</taxon>
        <taxon>Flavobacteriia</taxon>
        <taxon>Flavobacteriales</taxon>
        <taxon>Flavobacteriaceae</taxon>
        <taxon>Flavobacterium</taxon>
    </lineage>
</organism>
<dbReference type="RefSeq" id="WP_408079614.1">
    <property type="nucleotide sequence ID" value="NZ_JBELQA010000001.1"/>
</dbReference>
<sequence>MKKLTYEEIPDAVLKLGEKIEWIELLLKKNFYIHKHNDRSRNHLVKEQCSSSFNKSDLAHFFYILMDENILFFGDDKREKYNRSKMQQFIEENFTYSGDAGLQTKIETISKQFSESKGFTYREKQLRFLDKIIGIFQRRRENVAAR</sequence>
<name>A0ABW8XPE8_9FLAO</name>
<protein>
    <submittedName>
        <fullName evidence="1">Uncharacterized protein</fullName>
    </submittedName>
</protein>
<dbReference type="Proteomes" id="UP001629260">
    <property type="component" value="Unassembled WGS sequence"/>
</dbReference>
<comment type="caution">
    <text evidence="1">The sequence shown here is derived from an EMBL/GenBank/DDBJ whole genome shotgun (WGS) entry which is preliminary data.</text>
</comment>
<reference evidence="1 2" key="1">
    <citation type="submission" date="2024-06" db="EMBL/GenBank/DDBJ databases">
        <authorList>
            <person name="Kaempfer P."/>
            <person name="Viver T."/>
        </authorList>
    </citation>
    <scope>NUCLEOTIDE SEQUENCE [LARGE SCALE GENOMIC DNA]</scope>
    <source>
        <strain evidence="1 2">ST-87</strain>
    </source>
</reference>